<dbReference type="CDD" id="cd04301">
    <property type="entry name" value="NAT_SF"/>
    <property type="match status" value="1"/>
</dbReference>
<dbReference type="Proteomes" id="UP001214530">
    <property type="component" value="Chromosome"/>
</dbReference>
<dbReference type="InterPro" id="IPR000182">
    <property type="entry name" value="GNAT_dom"/>
</dbReference>
<evidence type="ECO:0000313" key="3">
    <source>
        <dbReference type="Proteomes" id="UP001214530"/>
    </source>
</evidence>
<dbReference type="InterPro" id="IPR016181">
    <property type="entry name" value="Acyl_CoA_acyltransferase"/>
</dbReference>
<organism evidence="2 3">
    <name type="scientific">Candidatus Pedobacter colombiensis</name>
    <dbReference type="NCBI Taxonomy" id="3121371"/>
    <lineage>
        <taxon>Bacteria</taxon>
        <taxon>Pseudomonadati</taxon>
        <taxon>Bacteroidota</taxon>
        <taxon>Sphingobacteriia</taxon>
        <taxon>Sphingobacteriales</taxon>
        <taxon>Sphingobacteriaceae</taxon>
        <taxon>Pedobacter</taxon>
    </lineage>
</organism>
<dbReference type="SUPFAM" id="SSF55729">
    <property type="entry name" value="Acyl-CoA N-acyltransferases (Nat)"/>
    <property type="match status" value="1"/>
</dbReference>
<reference evidence="2" key="1">
    <citation type="submission" date="2023-03" db="EMBL/GenBank/DDBJ databases">
        <title>Andean soil-derived lignocellulolytic bacterial consortium as a source of novel taxa and putative plastic-active enzymes.</title>
        <authorList>
            <person name="Diaz-Garcia L."/>
            <person name="Chuvochina M."/>
            <person name="Feuerriegel G."/>
            <person name="Bunk B."/>
            <person name="Sproer C."/>
            <person name="Streit W.R."/>
            <person name="Rodriguez L.M."/>
            <person name="Overmann J."/>
            <person name="Jimenez D.J."/>
        </authorList>
    </citation>
    <scope>NUCLEOTIDE SEQUENCE</scope>
    <source>
        <strain evidence="2">MAG 3858</strain>
    </source>
</reference>
<dbReference type="PROSITE" id="PS51186">
    <property type="entry name" value="GNAT"/>
    <property type="match status" value="1"/>
</dbReference>
<dbReference type="Gene3D" id="3.40.630.30">
    <property type="match status" value="1"/>
</dbReference>
<feature type="domain" description="N-acetyltransferase" evidence="1">
    <location>
        <begin position="84"/>
        <end position="221"/>
    </location>
</feature>
<proteinExistence type="predicted"/>
<evidence type="ECO:0000313" key="2">
    <source>
        <dbReference type="EMBL" id="WEK17938.1"/>
    </source>
</evidence>
<evidence type="ECO:0000259" key="1">
    <source>
        <dbReference type="PROSITE" id="PS51186"/>
    </source>
</evidence>
<dbReference type="Pfam" id="PF13508">
    <property type="entry name" value="Acetyltransf_7"/>
    <property type="match status" value="1"/>
</dbReference>
<dbReference type="EMBL" id="CP119313">
    <property type="protein sequence ID" value="WEK17938.1"/>
    <property type="molecule type" value="Genomic_DNA"/>
</dbReference>
<dbReference type="GO" id="GO:0016747">
    <property type="term" value="F:acyltransferase activity, transferring groups other than amino-acyl groups"/>
    <property type="evidence" value="ECO:0007669"/>
    <property type="project" value="InterPro"/>
</dbReference>
<accession>A0AAJ5W6B8</accession>
<gene>
    <name evidence="2" type="ORF">P0Y49_14140</name>
</gene>
<protein>
    <submittedName>
        <fullName evidence="2">GNAT family N-acetyltransferase</fullName>
    </submittedName>
</protein>
<dbReference type="AlphaFoldDB" id="A0AAJ5W6B8"/>
<sequence>MPNQSILHEVNPYIVQTWLKGWSAARQLPAPVIDGEMLFVNVGWPNQVMRYVFAAPTDQLRHLAETITDPWIFLKVCATADLMKELLPLRWVIQAPAYMMTCNNKMTLSITELPKGYTIDINKETAVPIVRILTPEQEEAAIGRVVFVDGFAIYDRIETHPGHRRNGLGSIVMKTLEALAIDHGIKKGILVATTEGKSLYEKLGWKIYTPYTTAVIPALIT</sequence>
<name>A0AAJ5W6B8_9SPHI</name>